<evidence type="ECO:0000313" key="2">
    <source>
        <dbReference type="Proteomes" id="UP001215598"/>
    </source>
</evidence>
<name>A0AAD7HU33_9AGAR</name>
<accession>A0AAD7HU33</accession>
<organism evidence="1 2">
    <name type="scientific">Mycena metata</name>
    <dbReference type="NCBI Taxonomy" id="1033252"/>
    <lineage>
        <taxon>Eukaryota</taxon>
        <taxon>Fungi</taxon>
        <taxon>Dikarya</taxon>
        <taxon>Basidiomycota</taxon>
        <taxon>Agaricomycotina</taxon>
        <taxon>Agaricomycetes</taxon>
        <taxon>Agaricomycetidae</taxon>
        <taxon>Agaricales</taxon>
        <taxon>Marasmiineae</taxon>
        <taxon>Mycenaceae</taxon>
        <taxon>Mycena</taxon>
    </lineage>
</organism>
<proteinExistence type="predicted"/>
<evidence type="ECO:0000313" key="1">
    <source>
        <dbReference type="EMBL" id="KAJ7727562.1"/>
    </source>
</evidence>
<gene>
    <name evidence="1" type="ORF">B0H16DRAFT_1735040</name>
</gene>
<protein>
    <submittedName>
        <fullName evidence="1">Uncharacterized protein</fullName>
    </submittedName>
</protein>
<reference evidence="1" key="1">
    <citation type="submission" date="2023-03" db="EMBL/GenBank/DDBJ databases">
        <title>Massive genome expansion in bonnet fungi (Mycena s.s.) driven by repeated elements and novel gene families across ecological guilds.</title>
        <authorList>
            <consortium name="Lawrence Berkeley National Laboratory"/>
            <person name="Harder C.B."/>
            <person name="Miyauchi S."/>
            <person name="Viragh M."/>
            <person name="Kuo A."/>
            <person name="Thoen E."/>
            <person name="Andreopoulos B."/>
            <person name="Lu D."/>
            <person name="Skrede I."/>
            <person name="Drula E."/>
            <person name="Henrissat B."/>
            <person name="Morin E."/>
            <person name="Kohler A."/>
            <person name="Barry K."/>
            <person name="LaButti K."/>
            <person name="Morin E."/>
            <person name="Salamov A."/>
            <person name="Lipzen A."/>
            <person name="Mereny Z."/>
            <person name="Hegedus B."/>
            <person name="Baldrian P."/>
            <person name="Stursova M."/>
            <person name="Weitz H."/>
            <person name="Taylor A."/>
            <person name="Grigoriev I.V."/>
            <person name="Nagy L.G."/>
            <person name="Martin F."/>
            <person name="Kauserud H."/>
        </authorList>
    </citation>
    <scope>NUCLEOTIDE SEQUENCE</scope>
    <source>
        <strain evidence="1">CBHHK182m</strain>
    </source>
</reference>
<comment type="caution">
    <text evidence="1">The sequence shown here is derived from an EMBL/GenBank/DDBJ whole genome shotgun (WGS) entry which is preliminary data.</text>
</comment>
<dbReference type="AlphaFoldDB" id="A0AAD7HU33"/>
<sequence length="211" mass="23352">MVNALRRFVVRLRAHVLHRAQLAVRRTAVTRAQSLSVLPELARPLVPSFLFVGEAVTPSHPTSIHRSLSFHSLLFLYNPSSILGSYSPEHGSARPAKHLQGLACLCALVWALEQLQTLRTSWCDPDGSPGRGFLELRVYSHPPGEIHYGLDASVAHVIDVCMKACIFVGAPQALFSCIYLPMYLNSVLYIHPVIATFQLSIFIHLVPSTSY</sequence>
<dbReference type="EMBL" id="JARKIB010000178">
    <property type="protein sequence ID" value="KAJ7727562.1"/>
    <property type="molecule type" value="Genomic_DNA"/>
</dbReference>
<keyword evidence="2" id="KW-1185">Reference proteome</keyword>
<dbReference type="Proteomes" id="UP001215598">
    <property type="component" value="Unassembled WGS sequence"/>
</dbReference>